<dbReference type="Pfam" id="PF02515">
    <property type="entry name" value="CoA_transf_3"/>
    <property type="match status" value="1"/>
</dbReference>
<dbReference type="EMBL" id="AF173167">
    <property type="protein sequence ID" value="AAG39453.1"/>
    <property type="molecule type" value="Genomic_DNA"/>
</dbReference>
<gene>
    <name evidence="2" type="primary">xlnH</name>
</gene>
<protein>
    <recommendedName>
        <fullName evidence="3">CoA-transferase family III</fullName>
    </recommendedName>
</protein>
<dbReference type="AlphaFoldDB" id="Q9F133"/>
<proteinExistence type="predicted"/>
<evidence type="ECO:0008006" key="3">
    <source>
        <dbReference type="Google" id="ProtNLM"/>
    </source>
</evidence>
<dbReference type="InterPro" id="IPR003673">
    <property type="entry name" value="CoA-Trfase_fam_III"/>
</dbReference>
<evidence type="ECO:0000256" key="1">
    <source>
        <dbReference type="ARBA" id="ARBA00022679"/>
    </source>
</evidence>
<sequence length="214" mass="23728">MNAALGALVALHERERSGLGQVVDASIFESVLGVMESIIPDYVKASYIRERAGSILPGIAPSNAYQCKDRRDVIIGANQDSVFSRLCEAMGQKELADDLKFSNHRSRGENQRELDEIINKWTLRHDSSFVIDCLVEKGVPVGLIYNAKDMVDDPHFKARESIVEVNNEKGSPIPMQNVFPRLSRTPGKIKNVGPGLGEHNDEVLKTWLGSIPKF</sequence>
<evidence type="ECO:0000313" key="2">
    <source>
        <dbReference type="EMBL" id="AAG39453.1"/>
    </source>
</evidence>
<dbReference type="Gene3D" id="3.40.50.10540">
    <property type="entry name" value="Crotonobetainyl-coa:carnitine coa-transferase, domain 1"/>
    <property type="match status" value="1"/>
</dbReference>
<dbReference type="InterPro" id="IPR044855">
    <property type="entry name" value="CoA-Trfase_III_dom3_sf"/>
</dbReference>
<keyword evidence="1" id="KW-0808">Transferase</keyword>
<name>Q9F133_AQUAC</name>
<dbReference type="PANTHER" id="PTHR48207">
    <property type="entry name" value="SUCCINATE--HYDROXYMETHYLGLUTARATE COA-TRANSFERASE"/>
    <property type="match status" value="1"/>
</dbReference>
<dbReference type="PANTHER" id="PTHR48207:SF3">
    <property type="entry name" value="SUCCINATE--HYDROXYMETHYLGLUTARATE COA-TRANSFERASE"/>
    <property type="match status" value="1"/>
</dbReference>
<organism evidence="2">
    <name type="scientific">Aquipseudomonas alcaligenes</name>
    <name type="common">Pseudomonas alcaligenes</name>
    <dbReference type="NCBI Taxonomy" id="43263"/>
    <lineage>
        <taxon>Bacteria</taxon>
        <taxon>Pseudomonadati</taxon>
        <taxon>Pseudomonadota</taxon>
        <taxon>Gammaproteobacteria</taxon>
        <taxon>Pseudomonadales</taxon>
        <taxon>Pseudomonadaceae</taxon>
        <taxon>Aquipseudomonas</taxon>
    </lineage>
</organism>
<reference evidence="2" key="2">
    <citation type="submission" date="2017-01" db="EMBL/GenBank/DDBJ databases">
        <authorList>
            <person name="Mah S.A."/>
            <person name="Swanson W.J."/>
            <person name="Moy G.W."/>
            <person name="Vacquier V.D."/>
        </authorList>
    </citation>
    <scope>NUCLEOTIDE SEQUENCE</scope>
    <source>
        <strain evidence="2">NCIB 9867</strain>
    </source>
</reference>
<accession>Q9F133</accession>
<reference evidence="2" key="1">
    <citation type="journal article" date="2003" name="Gene">
        <title>Molecular characterization of an inducible gentisate 1,2-dioxygenase gene, xlnE, from Pseudomonas alcaligenes NCIMB 9867.</title>
        <authorList>
            <person name="Yeo C.C."/>
            <person name="Wong M.V."/>
            <person name="Feng Y."/>
            <person name="Song K.P."/>
            <person name="Poh C.L."/>
        </authorList>
    </citation>
    <scope>NUCLEOTIDE SEQUENCE</scope>
    <source>
        <strain evidence="2">NCIB 9867</strain>
    </source>
</reference>
<dbReference type="SUPFAM" id="SSF89796">
    <property type="entry name" value="CoA-transferase family III (CaiB/BaiF)"/>
    <property type="match status" value="1"/>
</dbReference>
<dbReference type="GO" id="GO:0008410">
    <property type="term" value="F:CoA-transferase activity"/>
    <property type="evidence" value="ECO:0007669"/>
    <property type="project" value="TreeGrafter"/>
</dbReference>
<dbReference type="InterPro" id="IPR023606">
    <property type="entry name" value="CoA-Trfase_III_dom_1_sf"/>
</dbReference>
<dbReference type="InterPro" id="IPR050483">
    <property type="entry name" value="CoA-transferase_III_domain"/>
</dbReference>
<dbReference type="Gene3D" id="3.30.1540.10">
    <property type="entry name" value="formyl-coa transferase, domain 3"/>
    <property type="match status" value="1"/>
</dbReference>